<dbReference type="Gene3D" id="1.20.1250.20">
    <property type="entry name" value="MFS general substrate transporter like domains"/>
    <property type="match status" value="1"/>
</dbReference>
<evidence type="ECO:0000313" key="2">
    <source>
        <dbReference type="EMBL" id="KMM72234.1"/>
    </source>
</evidence>
<feature type="transmembrane region" description="Helical" evidence="1">
    <location>
        <begin position="112"/>
        <end position="136"/>
    </location>
</feature>
<keyword evidence="1" id="KW-0472">Membrane</keyword>
<sequence length="160" mass="17331">MCLQASTLDEALAIDRGLTVQRIFTMFLLYAVLASMVIGQKNGFSPVFALPAKTNSYVHPRALRCMCGKVPNQVSVFLQAPANPLHVLPEILASIAGIEYAYMKASKLKKPLIMAVYLSTVSVGAIIAVAFSLLTVDPRLTWMYYITLGIETLAAGAVLH</sequence>
<accession>A0A0J6FT25</accession>
<dbReference type="Proteomes" id="UP000054567">
    <property type="component" value="Unassembled WGS sequence"/>
</dbReference>
<evidence type="ECO:0000256" key="1">
    <source>
        <dbReference type="SAM" id="Phobius"/>
    </source>
</evidence>
<name>A0A0J6FT25_COCPO</name>
<keyword evidence="1" id="KW-0812">Transmembrane</keyword>
<feature type="transmembrane region" description="Helical" evidence="1">
    <location>
        <begin position="142"/>
        <end position="159"/>
    </location>
</feature>
<evidence type="ECO:0000313" key="3">
    <source>
        <dbReference type="Proteomes" id="UP000054567"/>
    </source>
</evidence>
<dbReference type="OrthoDB" id="8904098at2759"/>
<reference evidence="2 3" key="1">
    <citation type="submission" date="2007-06" db="EMBL/GenBank/DDBJ databases">
        <title>The Genome Sequence of Coccidioides posadasii RMSCC_3488.</title>
        <authorList>
            <consortium name="Coccidioides Genome Resources Consortium"/>
            <consortium name="The Broad Institute Genome Sequencing Platform"/>
            <person name="Henn M.R."/>
            <person name="Sykes S."/>
            <person name="Young S."/>
            <person name="Jaffe D."/>
            <person name="Berlin A."/>
            <person name="Alvarez P."/>
            <person name="Butler J."/>
            <person name="Gnerre S."/>
            <person name="Grabherr M."/>
            <person name="Mauceli E."/>
            <person name="Brockman W."/>
            <person name="Kodira C."/>
            <person name="Alvarado L."/>
            <person name="Zeng Q."/>
            <person name="Crawford M."/>
            <person name="Antoine C."/>
            <person name="Devon K."/>
            <person name="Galgiani J."/>
            <person name="Orsborn K."/>
            <person name="Lewis M.L."/>
            <person name="Nusbaum C."/>
            <person name="Galagan J."/>
            <person name="Birren B."/>
        </authorList>
    </citation>
    <scope>NUCLEOTIDE SEQUENCE [LARGE SCALE GENOMIC DNA]</scope>
    <source>
        <strain evidence="2 3">RMSCC 3488</strain>
    </source>
</reference>
<protein>
    <submittedName>
        <fullName evidence="2">Uncharacterized protein</fullName>
    </submittedName>
</protein>
<dbReference type="AlphaFoldDB" id="A0A0J6FT25"/>
<organism evidence="2 3">
    <name type="scientific">Coccidioides posadasii RMSCC 3488</name>
    <dbReference type="NCBI Taxonomy" id="454284"/>
    <lineage>
        <taxon>Eukaryota</taxon>
        <taxon>Fungi</taxon>
        <taxon>Dikarya</taxon>
        <taxon>Ascomycota</taxon>
        <taxon>Pezizomycotina</taxon>
        <taxon>Eurotiomycetes</taxon>
        <taxon>Eurotiomycetidae</taxon>
        <taxon>Onygenales</taxon>
        <taxon>Onygenaceae</taxon>
        <taxon>Coccidioides</taxon>
    </lineage>
</organism>
<proteinExistence type="predicted"/>
<gene>
    <name evidence="2" type="ORF">CPAG_08531</name>
</gene>
<dbReference type="VEuPathDB" id="FungiDB:CPAG_08531"/>
<reference evidence="3" key="3">
    <citation type="journal article" date="2010" name="Genome Res.">
        <title>Population genomic sequencing of Coccidioides fungi reveals recent hybridization and transposon control.</title>
        <authorList>
            <person name="Neafsey D.E."/>
            <person name="Barker B.M."/>
            <person name="Sharpton T.J."/>
            <person name="Stajich J.E."/>
            <person name="Park D.J."/>
            <person name="Whiston E."/>
            <person name="Hung C.-Y."/>
            <person name="McMahan C."/>
            <person name="White J."/>
            <person name="Sykes S."/>
            <person name="Heiman D."/>
            <person name="Young S."/>
            <person name="Zeng Q."/>
            <person name="Abouelleil A."/>
            <person name="Aftuck L."/>
            <person name="Bessette D."/>
            <person name="Brown A."/>
            <person name="FitzGerald M."/>
            <person name="Lui A."/>
            <person name="Macdonald J.P."/>
            <person name="Priest M."/>
            <person name="Orbach M.J."/>
            <person name="Galgiani J.N."/>
            <person name="Kirkland T.N."/>
            <person name="Cole G.T."/>
            <person name="Birren B.W."/>
            <person name="Henn M.R."/>
            <person name="Taylor J.W."/>
            <person name="Rounsley S.D."/>
        </authorList>
    </citation>
    <scope>NUCLEOTIDE SEQUENCE [LARGE SCALE GENOMIC DNA]</scope>
    <source>
        <strain evidence="3">RMSCC 3488</strain>
    </source>
</reference>
<dbReference type="EMBL" id="DS268113">
    <property type="protein sequence ID" value="KMM72234.1"/>
    <property type="molecule type" value="Genomic_DNA"/>
</dbReference>
<dbReference type="InterPro" id="IPR036259">
    <property type="entry name" value="MFS_trans_sf"/>
</dbReference>
<reference evidence="3" key="2">
    <citation type="journal article" date="2009" name="Genome Res.">
        <title>Comparative genomic analyses of the human fungal pathogens Coccidioides and their relatives.</title>
        <authorList>
            <person name="Sharpton T.J."/>
            <person name="Stajich J.E."/>
            <person name="Rounsley S.D."/>
            <person name="Gardner M.J."/>
            <person name="Wortman J.R."/>
            <person name="Jordar V.S."/>
            <person name="Maiti R."/>
            <person name="Kodira C.D."/>
            <person name="Neafsey D.E."/>
            <person name="Zeng Q."/>
            <person name="Hung C.-Y."/>
            <person name="McMahan C."/>
            <person name="Muszewska A."/>
            <person name="Grynberg M."/>
            <person name="Mandel M.A."/>
            <person name="Kellner E.M."/>
            <person name="Barker B.M."/>
            <person name="Galgiani J.N."/>
            <person name="Orbach M.J."/>
            <person name="Kirkland T.N."/>
            <person name="Cole G.T."/>
            <person name="Henn M.R."/>
            <person name="Birren B.W."/>
            <person name="Taylor J.W."/>
        </authorList>
    </citation>
    <scope>NUCLEOTIDE SEQUENCE [LARGE SCALE GENOMIC DNA]</scope>
    <source>
        <strain evidence="3">RMSCC 3488</strain>
    </source>
</reference>
<keyword evidence="1" id="KW-1133">Transmembrane helix</keyword>
<feature type="transmembrane region" description="Helical" evidence="1">
    <location>
        <begin position="20"/>
        <end position="38"/>
    </location>
</feature>